<evidence type="ECO:0000313" key="7">
    <source>
        <dbReference type="Proteomes" id="UP000008555"/>
    </source>
</evidence>
<dbReference type="SUPFAM" id="SSF52518">
    <property type="entry name" value="Thiamin diphosphate-binding fold (THDP-binding)"/>
    <property type="match status" value="1"/>
</dbReference>
<dbReference type="HOGENOM" id="CLU_029393_1_0_6"/>
<comment type="function">
    <text evidence="4">The pyruvate dehydrogenase complex catalyzes the overall conversion of pyruvate to acetyl-CoA and CO(2). It contains multiple copies of three enzymatic components: pyruvate dehydrogenase (E1), dihydrolipoamide acetyltransferase (E2) and lipoamide dehydrogenase (E3).</text>
</comment>
<evidence type="ECO:0000256" key="4">
    <source>
        <dbReference type="RuleBase" id="RU366007"/>
    </source>
</evidence>
<sequence length="368" mass="41035">MTPKTTTVANFTIRYLQFLDANSNPTQPFPDFADPDTLLYLYRRMALIRQLDNKAINLQRTGKMGTYPSSRGQEAVGIGMGSAMQKEDIFCPYYRDQGALFEHGIKLSEILAYWGGDERGSRYANPDVKDDFPNCVPIAGQLLHAAGVAYAVKYRKQARAVLTICGDGGTSKGDFYEAINLAGCWQLPLVFIINNNQWAISVARGEQTHCQTLAQKAIAGGFGGWQVDGNDVIAVRYAVSKALEKARDGGGPTLIEALSYRLCDHTTADDATRYIPQEEWKVAWQKEPIARLGYYLESQGLWSREKEAVLQKELAQEVDQVVEEFLTMPPPKATDMFDYLYAELPVSLEKQREELADNKPSHPSGREG</sequence>
<dbReference type="InterPro" id="IPR050771">
    <property type="entry name" value="Alpha-ketoacid_DH_E1_comp"/>
</dbReference>
<evidence type="ECO:0000256" key="2">
    <source>
        <dbReference type="ARBA" id="ARBA00023002"/>
    </source>
</evidence>
<dbReference type="AlphaFoldDB" id="A9KC59"/>
<dbReference type="InterPro" id="IPR001017">
    <property type="entry name" value="DH_E1"/>
</dbReference>
<comment type="catalytic activity">
    <reaction evidence="4">
        <text>N(6)-[(R)-lipoyl]-L-lysyl-[protein] + pyruvate + H(+) = N(6)-[(R)-S(8)-acetyldihydrolipoyl]-L-lysyl-[protein] + CO2</text>
        <dbReference type="Rhea" id="RHEA:19189"/>
        <dbReference type="Rhea" id="RHEA-COMP:10474"/>
        <dbReference type="Rhea" id="RHEA-COMP:10478"/>
        <dbReference type="ChEBI" id="CHEBI:15361"/>
        <dbReference type="ChEBI" id="CHEBI:15378"/>
        <dbReference type="ChEBI" id="CHEBI:16526"/>
        <dbReference type="ChEBI" id="CHEBI:83099"/>
        <dbReference type="ChEBI" id="CHEBI:83111"/>
        <dbReference type="EC" id="1.2.4.1"/>
    </reaction>
</comment>
<dbReference type="NCBIfam" id="TIGR03181">
    <property type="entry name" value="PDH_E1_alph_x"/>
    <property type="match status" value="1"/>
</dbReference>
<dbReference type="CDD" id="cd02000">
    <property type="entry name" value="TPP_E1_PDC_ADC_BCADC"/>
    <property type="match status" value="1"/>
</dbReference>
<comment type="cofactor">
    <cofactor evidence="1 4">
        <name>thiamine diphosphate</name>
        <dbReference type="ChEBI" id="CHEBI:58937"/>
    </cofactor>
</comment>
<feature type="domain" description="Dehydrogenase E1 component" evidence="5">
    <location>
        <begin position="42"/>
        <end position="325"/>
    </location>
</feature>
<evidence type="ECO:0000313" key="6">
    <source>
        <dbReference type="EMBL" id="ABS77708.1"/>
    </source>
</evidence>
<evidence type="ECO:0000259" key="5">
    <source>
        <dbReference type="Pfam" id="PF00676"/>
    </source>
</evidence>
<dbReference type="Pfam" id="PF00676">
    <property type="entry name" value="E1_dh"/>
    <property type="match status" value="1"/>
</dbReference>
<dbReference type="InterPro" id="IPR029061">
    <property type="entry name" value="THDP-binding"/>
</dbReference>
<keyword evidence="3 4" id="KW-0786">Thiamine pyrophosphate</keyword>
<protein>
    <recommendedName>
        <fullName evidence="4">Pyruvate dehydrogenase E1 component subunit alpha</fullName>
        <ecNumber evidence="4">1.2.4.1</ecNumber>
    </recommendedName>
</protein>
<dbReference type="InterPro" id="IPR017596">
    <property type="entry name" value="PdhA/BkdA"/>
</dbReference>
<dbReference type="Proteomes" id="UP000008555">
    <property type="component" value="Chromosome"/>
</dbReference>
<reference evidence="6 7" key="1">
    <citation type="journal article" date="2009" name="Infect. Immun.">
        <title>Comparative genomics reveal extensive transposon-mediated genomic plasticity and diversity among potential effector proteins within the genus Coxiella.</title>
        <authorList>
            <person name="Beare P.A."/>
            <person name="Unsworth N."/>
            <person name="Andoh M."/>
            <person name="Voth D.E."/>
            <person name="Omsland A."/>
            <person name="Gilk S.D."/>
            <person name="Williams K.P."/>
            <person name="Sobral B.W."/>
            <person name="Kupko J.J.III."/>
            <person name="Porcella S.F."/>
            <person name="Samuel J.E."/>
            <person name="Heinzen R.A."/>
        </authorList>
    </citation>
    <scope>NUCLEOTIDE SEQUENCE [LARGE SCALE GENOMIC DNA]</scope>
    <source>
        <strain evidence="6 7">Dugway 5J108-111</strain>
    </source>
</reference>
<dbReference type="EC" id="1.2.4.1" evidence="4"/>
<dbReference type="PANTHER" id="PTHR43380">
    <property type="entry name" value="2-OXOISOVALERATE DEHYDROGENASE SUBUNIT ALPHA, MITOCHONDRIAL"/>
    <property type="match status" value="1"/>
</dbReference>
<evidence type="ECO:0000256" key="3">
    <source>
        <dbReference type="ARBA" id="ARBA00023052"/>
    </source>
</evidence>
<proteinExistence type="predicted"/>
<accession>A9KC59</accession>
<keyword evidence="4 6" id="KW-0670">Pyruvate</keyword>
<dbReference type="EMBL" id="CP000733">
    <property type="protein sequence ID" value="ABS77708.1"/>
    <property type="molecule type" value="Genomic_DNA"/>
</dbReference>
<gene>
    <name evidence="6" type="primary">pdhA</name>
    <name evidence="6" type="ordered locus">CBUD_0651</name>
</gene>
<dbReference type="KEGG" id="cbd:CBUD_0651"/>
<organism evidence="6 7">
    <name type="scientific">Coxiella burnetii (strain Dugway 5J108-111)</name>
    <dbReference type="NCBI Taxonomy" id="434922"/>
    <lineage>
        <taxon>Bacteria</taxon>
        <taxon>Pseudomonadati</taxon>
        <taxon>Pseudomonadota</taxon>
        <taxon>Gammaproteobacteria</taxon>
        <taxon>Legionellales</taxon>
        <taxon>Coxiellaceae</taxon>
        <taxon>Coxiella</taxon>
    </lineage>
</organism>
<name>A9KC59_COXBN</name>
<dbReference type="GO" id="GO:0009083">
    <property type="term" value="P:branched-chain amino acid catabolic process"/>
    <property type="evidence" value="ECO:0007669"/>
    <property type="project" value="TreeGrafter"/>
</dbReference>
<dbReference type="RefSeq" id="WP_011996672.1">
    <property type="nucleotide sequence ID" value="NC_009727.1"/>
</dbReference>
<dbReference type="GO" id="GO:0004739">
    <property type="term" value="F:pyruvate dehydrogenase (acetyl-transferring) activity"/>
    <property type="evidence" value="ECO:0007669"/>
    <property type="project" value="UniProtKB-UniRule"/>
</dbReference>
<dbReference type="PANTHER" id="PTHR43380:SF1">
    <property type="entry name" value="2-OXOISOVALERATE DEHYDROGENASE SUBUNIT ALPHA, MITOCHONDRIAL"/>
    <property type="match status" value="1"/>
</dbReference>
<dbReference type="Gene3D" id="3.40.50.970">
    <property type="match status" value="1"/>
</dbReference>
<comment type="subunit">
    <text evidence="4">Heterodimer of an alpha and a beta chain.</text>
</comment>
<keyword evidence="2 4" id="KW-0560">Oxidoreductase</keyword>
<evidence type="ECO:0000256" key="1">
    <source>
        <dbReference type="ARBA" id="ARBA00001964"/>
    </source>
</evidence>